<dbReference type="GO" id="GO:0008531">
    <property type="term" value="F:riboflavin kinase activity"/>
    <property type="evidence" value="ECO:0007669"/>
    <property type="project" value="UniProtKB-EC"/>
</dbReference>
<dbReference type="PANTHER" id="PTHR48063:SF106">
    <property type="entry name" value="LEUCINE-RICH REPEAT DOMAIN, L DOMAIN-LIKE PROTEIN-RELATED"/>
    <property type="match status" value="1"/>
</dbReference>
<keyword evidence="5" id="KW-0285">Flavoprotein</keyword>
<evidence type="ECO:0000256" key="3">
    <source>
        <dbReference type="ARBA" id="ARBA00012105"/>
    </source>
</evidence>
<dbReference type="InterPro" id="IPR015865">
    <property type="entry name" value="Riboflavin_kinase_bac/euk"/>
</dbReference>
<keyword evidence="9" id="KW-0732">Signal</keyword>
<evidence type="ECO:0000256" key="4">
    <source>
        <dbReference type="ARBA" id="ARBA00022614"/>
    </source>
</evidence>
<evidence type="ECO:0000256" key="8">
    <source>
        <dbReference type="ARBA" id="ARBA00022692"/>
    </source>
</evidence>
<evidence type="ECO:0000256" key="9">
    <source>
        <dbReference type="ARBA" id="ARBA00022729"/>
    </source>
</evidence>
<dbReference type="Pfam" id="PF01687">
    <property type="entry name" value="Flavokinase"/>
    <property type="match status" value="1"/>
</dbReference>
<evidence type="ECO:0000256" key="12">
    <source>
        <dbReference type="ARBA" id="ARBA00022840"/>
    </source>
</evidence>
<dbReference type="EMBL" id="PKPP01013002">
    <property type="protein sequence ID" value="PWA41556.1"/>
    <property type="molecule type" value="Genomic_DNA"/>
</dbReference>
<keyword evidence="12" id="KW-0067">ATP-binding</keyword>
<dbReference type="InterPro" id="IPR001611">
    <property type="entry name" value="Leu-rich_rpt"/>
</dbReference>
<evidence type="ECO:0000313" key="19">
    <source>
        <dbReference type="Proteomes" id="UP000245207"/>
    </source>
</evidence>
<dbReference type="EC" id="2.7.1.26" evidence="3"/>
<evidence type="ECO:0000259" key="17">
    <source>
        <dbReference type="Pfam" id="PF08263"/>
    </source>
</evidence>
<evidence type="ECO:0000256" key="13">
    <source>
        <dbReference type="ARBA" id="ARBA00022989"/>
    </source>
</evidence>
<sequence>MPYTNNGASDLPGQVWGVYFGWVEGHSQERLQIVVSIRWDHSCGSFRRNIQSCFINGTDEQIGDETMEIALVGYIRGFRTKLIARVLQISRQERLALLKFKHSVNDMLSSWVGNDCCQWERVHCVKVTGKVDSLHLRGRQGHKISDEYLIGKELSYLNLSNAYFSGVILPHIGNLSNLKFLDLRSSTYSYNTLMSDDMSWMSGLSSLEYLDLSKIDLSKAQNRDMVFYLMPSLVKLSLSGCSLTNADLGTLSNSSTTLADIKHLDLGCNYFQGQFPGFFQNMTSLEFLGLSYHNFSLSLNSTNFLSTIHYFPKMCLSNCGLHNMHLSPNPLNFTTISIILHLDLSQNLIEGRFPSALTNMSSLLSLDLASNMLNSSVPIMPNLLRLDLSRKNFEHIEDVGISRQCHSEDACH</sequence>
<dbReference type="SUPFAM" id="SSF82114">
    <property type="entry name" value="Riboflavin kinase-like"/>
    <property type="match status" value="1"/>
</dbReference>
<dbReference type="AlphaFoldDB" id="A0A2U1KXS1"/>
<keyword evidence="7" id="KW-0808">Transferase</keyword>
<dbReference type="GO" id="GO:0005524">
    <property type="term" value="F:ATP binding"/>
    <property type="evidence" value="ECO:0007669"/>
    <property type="project" value="UniProtKB-KW"/>
</dbReference>
<comment type="subcellular location">
    <subcellularLocation>
        <location evidence="1">Membrane</location>
        <topology evidence="1">Single-pass type I membrane protein</topology>
    </subcellularLocation>
</comment>
<dbReference type="Pfam" id="PF00560">
    <property type="entry name" value="LRR_1"/>
    <property type="match status" value="3"/>
</dbReference>
<evidence type="ECO:0000313" key="18">
    <source>
        <dbReference type="EMBL" id="PWA41556.1"/>
    </source>
</evidence>
<name>A0A2U1KXS1_ARTAN</name>
<dbReference type="GO" id="GO:0009231">
    <property type="term" value="P:riboflavin biosynthetic process"/>
    <property type="evidence" value="ECO:0007669"/>
    <property type="project" value="InterPro"/>
</dbReference>
<evidence type="ECO:0000259" key="16">
    <source>
        <dbReference type="Pfam" id="PF01687"/>
    </source>
</evidence>
<dbReference type="InterPro" id="IPR032675">
    <property type="entry name" value="LRR_dom_sf"/>
</dbReference>
<protein>
    <recommendedName>
        <fullName evidence="3">riboflavin kinase</fullName>
        <ecNumber evidence="3">2.7.1.26</ecNumber>
    </recommendedName>
</protein>
<keyword evidence="14" id="KW-0472">Membrane</keyword>
<dbReference type="InterPro" id="IPR046956">
    <property type="entry name" value="RLP23-like"/>
</dbReference>
<reference evidence="18 19" key="1">
    <citation type="journal article" date="2018" name="Mol. Plant">
        <title>The genome of Artemisia annua provides insight into the evolution of Asteraceae family and artemisinin biosynthesis.</title>
        <authorList>
            <person name="Shen Q."/>
            <person name="Zhang L."/>
            <person name="Liao Z."/>
            <person name="Wang S."/>
            <person name="Yan T."/>
            <person name="Shi P."/>
            <person name="Liu M."/>
            <person name="Fu X."/>
            <person name="Pan Q."/>
            <person name="Wang Y."/>
            <person name="Lv Z."/>
            <person name="Lu X."/>
            <person name="Zhang F."/>
            <person name="Jiang W."/>
            <person name="Ma Y."/>
            <person name="Chen M."/>
            <person name="Hao X."/>
            <person name="Li L."/>
            <person name="Tang Y."/>
            <person name="Lv G."/>
            <person name="Zhou Y."/>
            <person name="Sun X."/>
            <person name="Brodelius P.E."/>
            <person name="Rose J.K.C."/>
            <person name="Tang K."/>
        </authorList>
    </citation>
    <scope>NUCLEOTIDE SEQUENCE [LARGE SCALE GENOMIC DNA]</scope>
    <source>
        <strain evidence="19">cv. Huhao1</strain>
        <tissue evidence="18">Leaf</tissue>
    </source>
</reference>
<keyword evidence="4" id="KW-0433">Leucine-rich repeat</keyword>
<dbReference type="SUPFAM" id="SSF52058">
    <property type="entry name" value="L domain-like"/>
    <property type="match status" value="1"/>
</dbReference>
<proteinExistence type="predicted"/>
<comment type="pathway">
    <text evidence="2">Cofactor biosynthesis; FMN biosynthesis; FMN from riboflavin (ATP route): step 1/1.</text>
</comment>
<dbReference type="Proteomes" id="UP000245207">
    <property type="component" value="Unassembled WGS sequence"/>
</dbReference>
<organism evidence="18 19">
    <name type="scientific">Artemisia annua</name>
    <name type="common">Sweet wormwood</name>
    <dbReference type="NCBI Taxonomy" id="35608"/>
    <lineage>
        <taxon>Eukaryota</taxon>
        <taxon>Viridiplantae</taxon>
        <taxon>Streptophyta</taxon>
        <taxon>Embryophyta</taxon>
        <taxon>Tracheophyta</taxon>
        <taxon>Spermatophyta</taxon>
        <taxon>Magnoliopsida</taxon>
        <taxon>eudicotyledons</taxon>
        <taxon>Gunneridae</taxon>
        <taxon>Pentapetalae</taxon>
        <taxon>asterids</taxon>
        <taxon>campanulids</taxon>
        <taxon>Asterales</taxon>
        <taxon>Asteraceae</taxon>
        <taxon>Asteroideae</taxon>
        <taxon>Anthemideae</taxon>
        <taxon>Artemisiinae</taxon>
        <taxon>Artemisia</taxon>
    </lineage>
</organism>
<keyword evidence="6" id="KW-0288">FMN</keyword>
<keyword evidence="10" id="KW-0677">Repeat</keyword>
<dbReference type="UniPathway" id="UPA00276">
    <property type="reaction ID" value="UER00406"/>
</dbReference>
<dbReference type="STRING" id="35608.A0A2U1KXS1"/>
<dbReference type="OrthoDB" id="1060944at2759"/>
<evidence type="ECO:0000256" key="5">
    <source>
        <dbReference type="ARBA" id="ARBA00022630"/>
    </source>
</evidence>
<comment type="caution">
    <text evidence="18">The sequence shown here is derived from an EMBL/GenBank/DDBJ whole genome shotgun (WGS) entry which is preliminary data.</text>
</comment>
<gene>
    <name evidence="18" type="ORF">CTI12_AA487780</name>
</gene>
<keyword evidence="13" id="KW-1133">Transmembrane helix</keyword>
<evidence type="ECO:0000256" key="6">
    <source>
        <dbReference type="ARBA" id="ARBA00022643"/>
    </source>
</evidence>
<evidence type="ECO:0000256" key="7">
    <source>
        <dbReference type="ARBA" id="ARBA00022679"/>
    </source>
</evidence>
<evidence type="ECO:0000256" key="2">
    <source>
        <dbReference type="ARBA" id="ARBA00005201"/>
    </source>
</evidence>
<dbReference type="Gene3D" id="2.40.30.30">
    <property type="entry name" value="Riboflavin kinase-like"/>
    <property type="match status" value="1"/>
</dbReference>
<evidence type="ECO:0000256" key="11">
    <source>
        <dbReference type="ARBA" id="ARBA00022741"/>
    </source>
</evidence>
<keyword evidence="19" id="KW-1185">Reference proteome</keyword>
<keyword evidence="11" id="KW-0547">Nucleotide-binding</keyword>
<dbReference type="Gene3D" id="3.80.10.10">
    <property type="entry name" value="Ribonuclease Inhibitor"/>
    <property type="match status" value="2"/>
</dbReference>
<dbReference type="GO" id="GO:0016020">
    <property type="term" value="C:membrane"/>
    <property type="evidence" value="ECO:0007669"/>
    <property type="project" value="UniProtKB-SubCell"/>
</dbReference>
<accession>A0A2U1KXS1</accession>
<dbReference type="InterPro" id="IPR023465">
    <property type="entry name" value="Riboflavin_kinase_dom_sf"/>
</dbReference>
<dbReference type="InterPro" id="IPR013210">
    <property type="entry name" value="LRR_N_plant-typ"/>
</dbReference>
<dbReference type="Pfam" id="PF08263">
    <property type="entry name" value="LRRNT_2"/>
    <property type="match status" value="1"/>
</dbReference>
<evidence type="ECO:0000256" key="1">
    <source>
        <dbReference type="ARBA" id="ARBA00004479"/>
    </source>
</evidence>
<keyword evidence="8" id="KW-0812">Transmembrane</keyword>
<feature type="domain" description="Riboflavin kinase" evidence="16">
    <location>
        <begin position="16"/>
        <end position="77"/>
    </location>
</feature>
<dbReference type="PANTHER" id="PTHR48063">
    <property type="entry name" value="LRR RECEPTOR-LIKE KINASE"/>
    <property type="match status" value="1"/>
</dbReference>
<evidence type="ECO:0000256" key="15">
    <source>
        <dbReference type="ARBA" id="ARBA00023180"/>
    </source>
</evidence>
<evidence type="ECO:0000256" key="14">
    <source>
        <dbReference type="ARBA" id="ARBA00023136"/>
    </source>
</evidence>
<keyword evidence="15" id="KW-0325">Glycoprotein</keyword>
<feature type="domain" description="Leucine-rich repeat-containing N-terminal plant-type" evidence="17">
    <location>
        <begin position="92"/>
        <end position="124"/>
    </location>
</feature>
<dbReference type="GO" id="GO:0009398">
    <property type="term" value="P:FMN biosynthetic process"/>
    <property type="evidence" value="ECO:0007669"/>
    <property type="project" value="UniProtKB-UniPathway"/>
</dbReference>
<evidence type="ECO:0000256" key="10">
    <source>
        <dbReference type="ARBA" id="ARBA00022737"/>
    </source>
</evidence>